<dbReference type="EMBL" id="JAKHMS010000016">
    <property type="protein sequence ID" value="MCZ3781843.1"/>
    <property type="molecule type" value="Genomic_DNA"/>
</dbReference>
<dbReference type="Proteomes" id="UP001527392">
    <property type="component" value="Unassembled WGS sequence"/>
</dbReference>
<dbReference type="Pfam" id="PF06605">
    <property type="entry name" value="Prophage_tail"/>
    <property type="match status" value="1"/>
</dbReference>
<dbReference type="Pfam" id="PF00877">
    <property type="entry name" value="NLPC_P60"/>
    <property type="match status" value="1"/>
</dbReference>
<dbReference type="PANTHER" id="PTHR47053">
    <property type="entry name" value="MUREIN DD-ENDOPEPTIDASE MEPH-RELATED"/>
    <property type="match status" value="1"/>
</dbReference>
<keyword evidence="2" id="KW-0645">Protease</keyword>
<sequence>MSRSVMITDNLNNKNGNIEERLDYNDMYNSFKINLQVNSTYEISFTATYTGQYKDAYNLLRMGQGIWYDGREYYIEQVENGFDENGLATKQITAHAILIDLMKNVRIDPKQPTEDAPEISGDSSSDSGDDSSSDDNPQPGTVVKKSDEQQIYSLQELLDKFLKDNDQGIRYELHGNFPKQAIECSGSLYEWLGNNLASFGAYYIPHNYVLKIYDLDAFKLPTDVQLRYLHNVTSVDIQSDGNEFYNDFDVYGGKMEKDITTAGSGNGVSEAVNGDWTPVIQNAASLVGEHLSQADINLVLAQINLESGGNETILGGTDGLADGRATGLLQFKPGTFNYYCRPPYTTITHGLDQIIALFNVPNWRNQITGHSGWSPSGAPISKSPIQAQPTTSSSTAGANDIVSFCRSFVGKVPYVWGGSTTSGWDCSGFVCYVLNHFGINTPRTNTVGLENKGTQVSPPYQTGDLLFWGAHGNSYHVSIAMDSTYRVGADNERDGTVYRTIASWPPDFAVRVPGFGGGNATNADGDSSTTTTTESYYALHYHYHDEESIKMFGLHRGPQVLADSVYDMDTLKQYVKNTVTTAPPTTIENNEIGVGDLHLGNTCKVIAPEANISQEMTLMGISYNPFQPNGDVTLTWNNTGLALKNAIYALYHDIHQMNNNLDRNNTYGAIGTKLEDHFKNVESQKQSELSKGQANRPYVFSSGQVAAIDDFVNS</sequence>
<accession>A0ABT4KAM7</accession>
<proteinExistence type="inferred from homology"/>
<gene>
    <name evidence="7" type="ORF">L2504_06825</name>
</gene>
<dbReference type="InterPro" id="IPR044051">
    <property type="entry name" value="Prophage_tail_N"/>
</dbReference>
<keyword evidence="3" id="KW-0378">Hydrolase</keyword>
<evidence type="ECO:0000256" key="5">
    <source>
        <dbReference type="SAM" id="MobiDB-lite"/>
    </source>
</evidence>
<dbReference type="InterPro" id="IPR051202">
    <property type="entry name" value="Peptidase_C40"/>
</dbReference>
<dbReference type="InterPro" id="IPR023346">
    <property type="entry name" value="Lysozyme-like_dom_sf"/>
</dbReference>
<evidence type="ECO:0000256" key="2">
    <source>
        <dbReference type="ARBA" id="ARBA00022670"/>
    </source>
</evidence>
<dbReference type="InterPro" id="IPR038765">
    <property type="entry name" value="Papain-like_cys_pep_sf"/>
</dbReference>
<dbReference type="InterPro" id="IPR000064">
    <property type="entry name" value="NLP_P60_dom"/>
</dbReference>
<dbReference type="Gene3D" id="3.55.50.40">
    <property type="match status" value="1"/>
</dbReference>
<evidence type="ECO:0000259" key="6">
    <source>
        <dbReference type="PROSITE" id="PS51935"/>
    </source>
</evidence>
<dbReference type="Pfam" id="PF18994">
    <property type="entry name" value="Prophage_tailD1"/>
    <property type="match status" value="1"/>
</dbReference>
<feature type="region of interest" description="Disordered" evidence="5">
    <location>
        <begin position="109"/>
        <end position="146"/>
    </location>
</feature>
<evidence type="ECO:0000256" key="1">
    <source>
        <dbReference type="ARBA" id="ARBA00007074"/>
    </source>
</evidence>
<evidence type="ECO:0000256" key="3">
    <source>
        <dbReference type="ARBA" id="ARBA00022801"/>
    </source>
</evidence>
<evidence type="ECO:0000313" key="8">
    <source>
        <dbReference type="Proteomes" id="UP001527392"/>
    </source>
</evidence>
<feature type="region of interest" description="Disordered" evidence="5">
    <location>
        <begin position="373"/>
        <end position="396"/>
    </location>
</feature>
<dbReference type="Gene3D" id="3.90.1720.10">
    <property type="entry name" value="endopeptidase domain like (from Nostoc punctiforme)"/>
    <property type="match status" value="1"/>
</dbReference>
<feature type="domain" description="NlpC/P60" evidence="6">
    <location>
        <begin position="395"/>
        <end position="516"/>
    </location>
</feature>
<keyword evidence="4" id="KW-0788">Thiol protease</keyword>
<keyword evidence="8" id="KW-1185">Reference proteome</keyword>
<dbReference type="Gene3D" id="6.20.110.10">
    <property type="match status" value="1"/>
</dbReference>
<feature type="compositionally biased region" description="Polar residues" evidence="5">
    <location>
        <begin position="383"/>
        <end position="396"/>
    </location>
</feature>
<dbReference type="RefSeq" id="WP_124031710.1">
    <property type="nucleotide sequence ID" value="NZ_CAKMAX010000006.1"/>
</dbReference>
<dbReference type="SUPFAM" id="SSF53955">
    <property type="entry name" value="Lysozyme-like"/>
    <property type="match status" value="1"/>
</dbReference>
<protein>
    <submittedName>
        <fullName evidence="7">Phage tail protein</fullName>
    </submittedName>
</protein>
<dbReference type="PROSITE" id="PS51935">
    <property type="entry name" value="NLPC_P60"/>
    <property type="match status" value="1"/>
</dbReference>
<evidence type="ECO:0000313" key="7">
    <source>
        <dbReference type="EMBL" id="MCZ3781843.1"/>
    </source>
</evidence>
<evidence type="ECO:0000256" key="4">
    <source>
        <dbReference type="ARBA" id="ARBA00022807"/>
    </source>
</evidence>
<dbReference type="PANTHER" id="PTHR47053:SF1">
    <property type="entry name" value="MUREIN DD-ENDOPEPTIDASE MEPH-RELATED"/>
    <property type="match status" value="1"/>
</dbReference>
<comment type="similarity">
    <text evidence="1">Belongs to the peptidase C40 family.</text>
</comment>
<organism evidence="7 8">
    <name type="scientific">Limosilactobacillus vaginalis</name>
    <dbReference type="NCBI Taxonomy" id="1633"/>
    <lineage>
        <taxon>Bacteria</taxon>
        <taxon>Bacillati</taxon>
        <taxon>Bacillota</taxon>
        <taxon>Bacilli</taxon>
        <taxon>Lactobacillales</taxon>
        <taxon>Lactobacillaceae</taxon>
        <taxon>Limosilactobacillus</taxon>
    </lineage>
</organism>
<reference evidence="7 8" key="1">
    <citation type="submission" date="2022-01" db="EMBL/GenBank/DDBJ databases">
        <title>VMRC isolate genome collection.</title>
        <authorList>
            <person name="France M."/>
            <person name="Rutt L."/>
            <person name="Humphrys M."/>
            <person name="Ravel J."/>
        </authorList>
    </citation>
    <scope>NUCLEOTIDE SEQUENCE [LARGE SCALE GENOMIC DNA]</scope>
    <source>
        <strain evidence="7 8">C0030B4</strain>
    </source>
</reference>
<dbReference type="InterPro" id="IPR010572">
    <property type="entry name" value="Tail_dom"/>
</dbReference>
<dbReference type="SUPFAM" id="SSF54001">
    <property type="entry name" value="Cysteine proteinases"/>
    <property type="match status" value="1"/>
</dbReference>
<name>A0ABT4KAM7_9LACO</name>
<comment type="caution">
    <text evidence="7">The sequence shown here is derived from an EMBL/GenBank/DDBJ whole genome shotgun (WGS) entry which is preliminary data.</text>
</comment>